<evidence type="ECO:0000313" key="1">
    <source>
        <dbReference type="EMBL" id="MBB6636038.1"/>
    </source>
</evidence>
<sequence>MELLIVVLLFVGLAGIIGNQYSGLRKMDAIQRTLEEINQSLKEKG</sequence>
<accession>A0A841T0W5</accession>
<name>A0A841T0W5_9BACL</name>
<reference evidence="1 2" key="1">
    <citation type="submission" date="2020-08" db="EMBL/GenBank/DDBJ databases">
        <title>Cohnella phylogeny.</title>
        <authorList>
            <person name="Dunlap C."/>
        </authorList>
    </citation>
    <scope>NUCLEOTIDE SEQUENCE [LARGE SCALE GENOMIC DNA]</scope>
    <source>
        <strain evidence="1 2">DSM 25241</strain>
    </source>
</reference>
<dbReference type="Proteomes" id="UP000535838">
    <property type="component" value="Unassembled WGS sequence"/>
</dbReference>
<dbReference type="AlphaFoldDB" id="A0A841T0W5"/>
<dbReference type="EMBL" id="JACJVQ010000016">
    <property type="protein sequence ID" value="MBB6636038.1"/>
    <property type="molecule type" value="Genomic_DNA"/>
</dbReference>
<gene>
    <name evidence="1" type="ORF">H7B67_18110</name>
</gene>
<evidence type="ECO:0000313" key="2">
    <source>
        <dbReference type="Proteomes" id="UP000535838"/>
    </source>
</evidence>
<organism evidence="1 2">
    <name type="scientific">Cohnella thailandensis</name>
    <dbReference type="NCBI Taxonomy" id="557557"/>
    <lineage>
        <taxon>Bacteria</taxon>
        <taxon>Bacillati</taxon>
        <taxon>Bacillota</taxon>
        <taxon>Bacilli</taxon>
        <taxon>Bacillales</taxon>
        <taxon>Paenibacillaceae</taxon>
        <taxon>Cohnella</taxon>
    </lineage>
</organism>
<dbReference type="RefSeq" id="WP_185121274.1">
    <property type="nucleotide sequence ID" value="NZ_JACJVQ010000016.1"/>
</dbReference>
<protein>
    <submittedName>
        <fullName evidence="1">Uncharacterized protein</fullName>
    </submittedName>
</protein>
<keyword evidence="2" id="KW-1185">Reference proteome</keyword>
<comment type="caution">
    <text evidence="1">The sequence shown here is derived from an EMBL/GenBank/DDBJ whole genome shotgun (WGS) entry which is preliminary data.</text>
</comment>
<proteinExistence type="predicted"/>